<evidence type="ECO:0000313" key="8">
    <source>
        <dbReference type="Proteomes" id="UP000663193"/>
    </source>
</evidence>
<dbReference type="SUPFAM" id="SSF51197">
    <property type="entry name" value="Clavaminate synthase-like"/>
    <property type="match status" value="1"/>
</dbReference>
<dbReference type="Gene3D" id="2.60.120.330">
    <property type="entry name" value="B-lactam Antibiotic, Isopenicillin N Synthase, Chain"/>
    <property type="match status" value="1"/>
</dbReference>
<dbReference type="Pfam" id="PF03171">
    <property type="entry name" value="2OG-FeII_Oxy"/>
    <property type="match status" value="1"/>
</dbReference>
<proteinExistence type="inferred from homology"/>
<evidence type="ECO:0000256" key="2">
    <source>
        <dbReference type="ARBA" id="ARBA00022723"/>
    </source>
</evidence>
<dbReference type="GO" id="GO:0044283">
    <property type="term" value="P:small molecule biosynthetic process"/>
    <property type="evidence" value="ECO:0007669"/>
    <property type="project" value="UniProtKB-ARBA"/>
</dbReference>
<sequence length="389" mass="44165">MSIPVSAAEFAPTSVEEKAIKYVYFHSGSDATYRKVAETPRGFTSIPIIDVSNIDGSLADRKTIAADIRSACESCGFFYIENHTIPQESVDEVFALLKRFFALDLEVKMSAHVHKNPAIRGYEPMLETRLDPRTRGDIKEAFTMGDCYLEPEQAYTAKTGRQPPEYVTRPQNIWPQDTPWWREGLYKYYKQVLPLAMKLVGILAIAFDLDEHAFDEKFQFPITGMRPLHYPPTPTGKHEENVGLGAHADFSWLTLVLQDSIPALEVLNQDGVWVDAPPKPGTLVCNVGQYLEKQTNGRFPATVHRVTNKTGQERYSLPFFLTPDADAELEVLNCCRDDDAQGERTKSYEKVNVGDLYIRRILPARRKHPTSIKFADVPQERWSYRMLLG</sequence>
<dbReference type="EMBL" id="CP069030">
    <property type="protein sequence ID" value="QRC97944.1"/>
    <property type="molecule type" value="Genomic_DNA"/>
</dbReference>
<dbReference type="GO" id="GO:0016491">
    <property type="term" value="F:oxidoreductase activity"/>
    <property type="evidence" value="ECO:0007669"/>
    <property type="project" value="UniProtKB-KW"/>
</dbReference>
<dbReference type="Pfam" id="PF14226">
    <property type="entry name" value="DIOX_N"/>
    <property type="match status" value="1"/>
</dbReference>
<dbReference type="OrthoDB" id="288590at2759"/>
<dbReference type="GO" id="GO:0046872">
    <property type="term" value="F:metal ion binding"/>
    <property type="evidence" value="ECO:0007669"/>
    <property type="project" value="UniProtKB-KW"/>
</dbReference>
<evidence type="ECO:0000256" key="3">
    <source>
        <dbReference type="ARBA" id="ARBA00023002"/>
    </source>
</evidence>
<protein>
    <recommendedName>
        <fullName evidence="6">Fe2OG dioxygenase domain-containing protein</fullName>
    </recommendedName>
</protein>
<dbReference type="VEuPathDB" id="FungiDB:JI435_152740"/>
<evidence type="ECO:0000259" key="6">
    <source>
        <dbReference type="PROSITE" id="PS51471"/>
    </source>
</evidence>
<dbReference type="PANTHER" id="PTHR10209">
    <property type="entry name" value="OXIDOREDUCTASE, 2OG-FE II OXYGENASE FAMILY PROTEIN"/>
    <property type="match status" value="1"/>
</dbReference>
<keyword evidence="4 5" id="KW-0408">Iron</keyword>
<reference evidence="8" key="1">
    <citation type="journal article" date="2021" name="BMC Genomics">
        <title>Chromosome-level genome assembly and manually-curated proteome of model necrotroph Parastagonospora nodorum Sn15 reveals a genome-wide trove of candidate effector homologs, and redundancy of virulence-related functions within an accessory chromosome.</title>
        <authorList>
            <person name="Bertazzoni S."/>
            <person name="Jones D.A.B."/>
            <person name="Phan H.T."/>
            <person name="Tan K.-C."/>
            <person name="Hane J.K."/>
        </authorList>
    </citation>
    <scope>NUCLEOTIDE SEQUENCE [LARGE SCALE GENOMIC DNA]</scope>
    <source>
        <strain evidence="8">SN15 / ATCC MYA-4574 / FGSC 10173)</strain>
    </source>
</reference>
<name>A0A7U2F3C1_PHANO</name>
<organism evidence="7 8">
    <name type="scientific">Phaeosphaeria nodorum (strain SN15 / ATCC MYA-4574 / FGSC 10173)</name>
    <name type="common">Glume blotch fungus</name>
    <name type="synonym">Parastagonospora nodorum</name>
    <dbReference type="NCBI Taxonomy" id="321614"/>
    <lineage>
        <taxon>Eukaryota</taxon>
        <taxon>Fungi</taxon>
        <taxon>Dikarya</taxon>
        <taxon>Ascomycota</taxon>
        <taxon>Pezizomycotina</taxon>
        <taxon>Dothideomycetes</taxon>
        <taxon>Pleosporomycetidae</taxon>
        <taxon>Pleosporales</taxon>
        <taxon>Pleosporineae</taxon>
        <taxon>Phaeosphaeriaceae</taxon>
        <taxon>Parastagonospora</taxon>
    </lineage>
</organism>
<comment type="similarity">
    <text evidence="1 5">Belongs to the iron/ascorbate-dependent oxidoreductase family.</text>
</comment>
<accession>A0A7U2F3C1</accession>
<keyword evidence="8" id="KW-1185">Reference proteome</keyword>
<evidence type="ECO:0000256" key="4">
    <source>
        <dbReference type="ARBA" id="ARBA00023004"/>
    </source>
</evidence>
<dbReference type="PRINTS" id="PR00682">
    <property type="entry name" value="IPNSYNTHASE"/>
</dbReference>
<dbReference type="PANTHER" id="PTHR10209:SF804">
    <property type="entry name" value="FE2OG DIOXYGENASE DOMAIN-CONTAINING PROTEIN"/>
    <property type="match status" value="1"/>
</dbReference>
<dbReference type="InterPro" id="IPR005123">
    <property type="entry name" value="Oxoglu/Fe-dep_dioxygenase_dom"/>
</dbReference>
<dbReference type="PROSITE" id="PS51471">
    <property type="entry name" value="FE2OG_OXY"/>
    <property type="match status" value="1"/>
</dbReference>
<dbReference type="AlphaFoldDB" id="A0A7U2F3C1"/>
<keyword evidence="3 5" id="KW-0560">Oxidoreductase</keyword>
<feature type="domain" description="Fe2OG dioxygenase" evidence="6">
    <location>
        <begin position="221"/>
        <end position="323"/>
    </location>
</feature>
<dbReference type="InterPro" id="IPR027443">
    <property type="entry name" value="IPNS-like_sf"/>
</dbReference>
<dbReference type="InterPro" id="IPR026992">
    <property type="entry name" value="DIOX_N"/>
</dbReference>
<dbReference type="InterPro" id="IPR044861">
    <property type="entry name" value="IPNS-like_FE2OG_OXY"/>
</dbReference>
<evidence type="ECO:0000256" key="5">
    <source>
        <dbReference type="RuleBase" id="RU003682"/>
    </source>
</evidence>
<evidence type="ECO:0000256" key="1">
    <source>
        <dbReference type="ARBA" id="ARBA00008056"/>
    </source>
</evidence>
<dbReference type="Proteomes" id="UP000663193">
    <property type="component" value="Chromosome 8"/>
</dbReference>
<gene>
    <name evidence="7" type="ORF">JI435_152740</name>
</gene>
<keyword evidence="2 5" id="KW-0479">Metal-binding</keyword>
<evidence type="ECO:0000313" key="7">
    <source>
        <dbReference type="EMBL" id="QRC97944.1"/>
    </source>
</evidence>